<keyword evidence="4" id="KW-1185">Reference proteome</keyword>
<dbReference type="Proteomes" id="UP000266691">
    <property type="component" value="Unassembled WGS sequence"/>
</dbReference>
<dbReference type="SUPFAM" id="SSF159501">
    <property type="entry name" value="EreA/ChaN-like"/>
    <property type="match status" value="1"/>
</dbReference>
<evidence type="ECO:0000313" key="4">
    <source>
        <dbReference type="Proteomes" id="UP000321621"/>
    </source>
</evidence>
<name>A0A3A1NJ49_9FLAO</name>
<sequence length="347" mass="41591">MILCERDHSEFTQYELVKEILSDERFQKNIKNLFTEIGLINLQPEITQFLKTKGLDSVIVDKRLSQFQRDASFWVIWDRYNYHFLLKTIYDINNLSDNQIHYYPSDVEFDWQKVNNVEDYDKEQEFELEPRDSLIARNIINTYKRISSKGNNKALIILNYRHAFKINMVTSNGETVKNAGKYLQDYFGERLASILTNRPIFTSNGNGFVYGLIQDGKWDASFKSENIRNMGFDLHETVFGNDGFDMWKGNTDNLKYEDVFDGFVFYEPLENHRLLDYYKGLVPKEHEKEFFRRYRIQMEYIDNDEVLKKLDNNDFRESLLKEVNTPKERKYPNFDQLMEIRDENLRD</sequence>
<reference evidence="1 3" key="1">
    <citation type="submission" date="2018-08" db="EMBL/GenBank/DDBJ databases">
        <title>Proposal of Muricauda 72 sp.nov. and Muricauda NH166 sp.nov., isolated from seawater.</title>
        <authorList>
            <person name="Cheng H."/>
            <person name="Wu Y.-H."/>
            <person name="Guo L.-L."/>
            <person name="Xu X.-W."/>
        </authorList>
    </citation>
    <scope>NUCLEOTIDE SEQUENCE [LARGE SCALE GENOMIC DNA]</scope>
    <source>
        <strain evidence="1 3">72</strain>
    </source>
</reference>
<evidence type="ECO:0000313" key="3">
    <source>
        <dbReference type="Proteomes" id="UP000266691"/>
    </source>
</evidence>
<organism evidence="1 3">
    <name type="scientific">Flagellimonas pelagia</name>
    <dbReference type="NCBI Taxonomy" id="2306998"/>
    <lineage>
        <taxon>Bacteria</taxon>
        <taxon>Pseudomonadati</taxon>
        <taxon>Bacteroidota</taxon>
        <taxon>Flavobacteriia</taxon>
        <taxon>Flavobacteriales</taxon>
        <taxon>Flavobacteriaceae</taxon>
        <taxon>Flagellimonas</taxon>
    </lineage>
</organism>
<dbReference type="Proteomes" id="UP000321621">
    <property type="component" value="Unassembled WGS sequence"/>
</dbReference>
<evidence type="ECO:0000313" key="1">
    <source>
        <dbReference type="EMBL" id="RIV45678.1"/>
    </source>
</evidence>
<dbReference type="OrthoDB" id="1038692at2"/>
<dbReference type="EMBL" id="VNWK01000015">
    <property type="protein sequence ID" value="TXJ98020.1"/>
    <property type="molecule type" value="Genomic_DNA"/>
</dbReference>
<reference evidence="2 4" key="2">
    <citation type="submission" date="2019-07" db="EMBL/GenBank/DDBJ databases">
        <title>Draft genome of two Muricauda strains isolated from deep sea.</title>
        <authorList>
            <person name="Sun C."/>
        </authorList>
    </citation>
    <scope>NUCLEOTIDE SEQUENCE [LARGE SCALE GENOMIC DNA]</scope>
    <source>
        <strain evidence="2 4">72</strain>
    </source>
</reference>
<proteinExistence type="predicted"/>
<gene>
    <name evidence="1" type="ORF">D2V05_06130</name>
    <name evidence="2" type="ORF">FQ017_06090</name>
</gene>
<dbReference type="AlphaFoldDB" id="A0A3A1NJ49"/>
<dbReference type="RefSeq" id="WP_119646746.1">
    <property type="nucleotide sequence ID" value="NZ_QXFI01000015.1"/>
</dbReference>
<protein>
    <submittedName>
        <fullName evidence="1">Uncharacterized protein</fullName>
    </submittedName>
</protein>
<evidence type="ECO:0000313" key="2">
    <source>
        <dbReference type="EMBL" id="TXJ98020.1"/>
    </source>
</evidence>
<comment type="caution">
    <text evidence="1">The sequence shown here is derived from an EMBL/GenBank/DDBJ whole genome shotgun (WGS) entry which is preliminary data.</text>
</comment>
<accession>A0A3A1NJ49</accession>
<dbReference type="EMBL" id="QXFI01000015">
    <property type="protein sequence ID" value="RIV45678.1"/>
    <property type="molecule type" value="Genomic_DNA"/>
</dbReference>